<proteinExistence type="inferred from homology"/>
<reference evidence="5 6" key="1">
    <citation type="submission" date="2016-10" db="EMBL/GenBank/DDBJ databases">
        <authorList>
            <person name="Varghese N."/>
            <person name="Submissions S."/>
        </authorList>
    </citation>
    <scope>NUCLEOTIDE SEQUENCE [LARGE SCALE GENOMIC DNA]</scope>
    <source>
        <strain evidence="5 6">DSM 26672</strain>
    </source>
</reference>
<evidence type="ECO:0000256" key="4">
    <source>
        <dbReference type="SAM" id="SignalP"/>
    </source>
</evidence>
<protein>
    <submittedName>
        <fullName evidence="5">TRAP-type C4-dicarboxylate transport system, substrate-binding protein</fullName>
    </submittedName>
</protein>
<dbReference type="PANTHER" id="PTHR33376:SF7">
    <property type="entry name" value="C4-DICARBOXYLATE-BINDING PROTEIN DCTB"/>
    <property type="match status" value="1"/>
</dbReference>
<comment type="similarity">
    <text evidence="1">Belongs to the bacterial solute-binding protein 7 family.</text>
</comment>
<dbReference type="InterPro" id="IPR018389">
    <property type="entry name" value="DctP_fam"/>
</dbReference>
<dbReference type="EMBL" id="FNBZ01000008">
    <property type="protein sequence ID" value="SDH43712.1"/>
    <property type="molecule type" value="Genomic_DNA"/>
</dbReference>
<dbReference type="PROSITE" id="PS51257">
    <property type="entry name" value="PROKAR_LIPOPROTEIN"/>
    <property type="match status" value="1"/>
</dbReference>
<evidence type="ECO:0000313" key="6">
    <source>
        <dbReference type="Proteomes" id="UP000199468"/>
    </source>
</evidence>
<evidence type="ECO:0000256" key="2">
    <source>
        <dbReference type="ARBA" id="ARBA00022448"/>
    </source>
</evidence>
<evidence type="ECO:0000256" key="1">
    <source>
        <dbReference type="ARBA" id="ARBA00009023"/>
    </source>
</evidence>
<evidence type="ECO:0000256" key="3">
    <source>
        <dbReference type="ARBA" id="ARBA00022729"/>
    </source>
</evidence>
<dbReference type="NCBIfam" id="NF037995">
    <property type="entry name" value="TRAP_S1"/>
    <property type="match status" value="1"/>
</dbReference>
<sequence>MAKARDNAITRRPLRRVQPMIAVVAAALAFAGCAALAQTRPEEPVKLQIIGGLAGITQYTKIEQPFWQSEINALSKGRITATIRPLDAGSLRNQEMLQLLRLGVVSFGTAQLSAVAGDEPELSAVDLPLLNPDVATLRRTVAAFREHLRSLLRERYEIELLGIYAYPAQVLFCTRSFKGLDDLAGRKVRTSSVGQSELMASMGAVPVILPFAEIVAALRDGVVDCAITGTLSGYEIGLPRVAVAVHALALNWGVSIFGANATYFDGLPADARDTIRQGVGQLEQRIWSQAEADTQRGLACNAGTEICSGKPGRPMTVVPALPADATRRRLLAEVVLPRWFERCGEDCVVAWNTYLKPLHAIEPRTP</sequence>
<dbReference type="InterPro" id="IPR038404">
    <property type="entry name" value="TRAP_DctP_sf"/>
</dbReference>
<comment type="caution">
    <text evidence="5">The sequence shown here is derived from an EMBL/GenBank/DDBJ whole genome shotgun (WGS) entry which is preliminary data.</text>
</comment>
<keyword evidence="2" id="KW-0813">Transport</keyword>
<dbReference type="Gene3D" id="3.40.190.170">
    <property type="entry name" value="Bacterial extracellular solute-binding protein, family 7"/>
    <property type="match status" value="1"/>
</dbReference>
<dbReference type="Proteomes" id="UP000199468">
    <property type="component" value="Unassembled WGS sequence"/>
</dbReference>
<keyword evidence="3 4" id="KW-0732">Signal</keyword>
<name>A0ABY0P5V7_9HYPH</name>
<dbReference type="PANTHER" id="PTHR33376">
    <property type="match status" value="1"/>
</dbReference>
<accession>A0ABY0P5V7</accession>
<dbReference type="Pfam" id="PF03480">
    <property type="entry name" value="DctP"/>
    <property type="match status" value="1"/>
</dbReference>
<keyword evidence="6" id="KW-1185">Reference proteome</keyword>
<feature type="chain" id="PRO_5046602938" evidence="4">
    <location>
        <begin position="38"/>
        <end position="366"/>
    </location>
</feature>
<feature type="signal peptide" evidence="4">
    <location>
        <begin position="1"/>
        <end position="37"/>
    </location>
</feature>
<organism evidence="5 6">
    <name type="scientific">Bosea robiniae</name>
    <dbReference type="NCBI Taxonomy" id="1036780"/>
    <lineage>
        <taxon>Bacteria</taxon>
        <taxon>Pseudomonadati</taxon>
        <taxon>Pseudomonadota</taxon>
        <taxon>Alphaproteobacteria</taxon>
        <taxon>Hyphomicrobiales</taxon>
        <taxon>Boseaceae</taxon>
        <taxon>Bosea</taxon>
    </lineage>
</organism>
<gene>
    <name evidence="5" type="ORF">SAMN05421844_108275</name>
</gene>
<dbReference type="RefSeq" id="WP_091861381.1">
    <property type="nucleotide sequence ID" value="NZ_FNBZ01000008.1"/>
</dbReference>
<evidence type="ECO:0000313" key="5">
    <source>
        <dbReference type="EMBL" id="SDH43712.1"/>
    </source>
</evidence>
<dbReference type="CDD" id="cd13602">
    <property type="entry name" value="PBP2_TRAP_BpDctp6_7"/>
    <property type="match status" value="1"/>
</dbReference>